<evidence type="ECO:0000256" key="1">
    <source>
        <dbReference type="ARBA" id="ARBA00006484"/>
    </source>
</evidence>
<comment type="similarity">
    <text evidence="1">Belongs to the short-chain dehydrogenases/reductases (SDR) family.</text>
</comment>
<keyword evidence="4" id="KW-1185">Reference proteome</keyword>
<dbReference type="Gene3D" id="3.40.50.720">
    <property type="entry name" value="NAD(P)-binding Rossmann-like Domain"/>
    <property type="match status" value="1"/>
</dbReference>
<dbReference type="PANTHER" id="PTHR43477">
    <property type="entry name" value="DIHYDROANTICAPSIN 7-DEHYDROGENASE"/>
    <property type="match status" value="1"/>
</dbReference>
<dbReference type="FunFam" id="3.40.50.720:FF:000173">
    <property type="entry name" value="3-oxoacyl-[acyl-carrier protein] reductase"/>
    <property type="match status" value="1"/>
</dbReference>
<dbReference type="InterPro" id="IPR051122">
    <property type="entry name" value="SDR_DHRS6-like"/>
</dbReference>
<keyword evidence="2" id="KW-0560">Oxidoreductase</keyword>
<gene>
    <name evidence="3" type="ORF">CK625_05310</name>
</gene>
<dbReference type="SUPFAM" id="SSF51735">
    <property type="entry name" value="NAD(P)-binding Rossmann-fold domains"/>
    <property type="match status" value="1"/>
</dbReference>
<name>A0A2A2AIW6_9BURK</name>
<evidence type="ECO:0000256" key="2">
    <source>
        <dbReference type="ARBA" id="ARBA00023002"/>
    </source>
</evidence>
<dbReference type="PANTHER" id="PTHR43477:SF1">
    <property type="entry name" value="DIHYDROANTICAPSIN 7-DEHYDROGENASE"/>
    <property type="match status" value="1"/>
</dbReference>
<dbReference type="InterPro" id="IPR036291">
    <property type="entry name" value="NAD(P)-bd_dom_sf"/>
</dbReference>
<proteinExistence type="inferred from homology"/>
<dbReference type="InterPro" id="IPR002347">
    <property type="entry name" value="SDR_fam"/>
</dbReference>
<dbReference type="PRINTS" id="PR00080">
    <property type="entry name" value="SDRFAMILY"/>
</dbReference>
<comment type="caution">
    <text evidence="3">The sequence shown here is derived from an EMBL/GenBank/DDBJ whole genome shotgun (WGS) entry which is preliminary data.</text>
</comment>
<sequence length="249" mass="26637">MPEQHNSPGAAPIALVTGGARGMGLATVERLCDDGFHVIWLDRDPQAVAAAKAQLAHHKRHSPCVLDLGDEAAMRAWVRSLPPIQALVNNAGLFTERSFEQVSAQDFEQAYRINLMAAAILTQEVARRMPDGGRIVNIASRAYLGARHHPHYVAAKAALVGYTRACAMELAHRDILVNAIAPGLIDTPMLRALSPERLAQQLALQPTGKAGRPQDIAQAVAFLVSPRTRFITGQVLIVDGGKSLGGSLA</sequence>
<dbReference type="Pfam" id="PF13561">
    <property type="entry name" value="adh_short_C2"/>
    <property type="match status" value="1"/>
</dbReference>
<reference evidence="3 4" key="1">
    <citation type="submission" date="2017-08" db="EMBL/GenBank/DDBJ databases">
        <title>WGS of Clinical strains of the CDC Group NO-1 linked to zoonotic infections in humans.</title>
        <authorList>
            <person name="Bernier A.-M."/>
            <person name="Bernard K."/>
        </authorList>
    </citation>
    <scope>NUCLEOTIDE SEQUENCE [LARGE SCALE GENOMIC DNA]</scope>
    <source>
        <strain evidence="3 4">NML00-0135</strain>
    </source>
</reference>
<dbReference type="AlphaFoldDB" id="A0A2A2AIW6"/>
<dbReference type="PRINTS" id="PR00081">
    <property type="entry name" value="GDHRDH"/>
</dbReference>
<dbReference type="RefSeq" id="WP_095539257.1">
    <property type="nucleotide sequence ID" value="NZ_NSJB01000002.1"/>
</dbReference>
<dbReference type="EMBL" id="NSJB01000002">
    <property type="protein sequence ID" value="PAT37688.1"/>
    <property type="molecule type" value="Genomic_DNA"/>
</dbReference>
<evidence type="ECO:0000313" key="4">
    <source>
        <dbReference type="Proteomes" id="UP000218054"/>
    </source>
</evidence>
<dbReference type="GO" id="GO:0016491">
    <property type="term" value="F:oxidoreductase activity"/>
    <property type="evidence" value="ECO:0007669"/>
    <property type="project" value="UniProtKB-KW"/>
</dbReference>
<accession>A0A2A2AIW6</accession>
<evidence type="ECO:0000313" key="3">
    <source>
        <dbReference type="EMBL" id="PAT37688.1"/>
    </source>
</evidence>
<protein>
    <submittedName>
        <fullName evidence="3">Short-chain dehydrogenase</fullName>
    </submittedName>
</protein>
<organism evidence="3 4">
    <name type="scientific">Vandammella animalimorsus</name>
    <dbReference type="NCBI Taxonomy" id="2029117"/>
    <lineage>
        <taxon>Bacteria</taxon>
        <taxon>Pseudomonadati</taxon>
        <taxon>Pseudomonadota</taxon>
        <taxon>Betaproteobacteria</taxon>
        <taxon>Burkholderiales</taxon>
        <taxon>Comamonadaceae</taxon>
        <taxon>Vandammella</taxon>
    </lineage>
</organism>
<dbReference type="Proteomes" id="UP000218054">
    <property type="component" value="Unassembled WGS sequence"/>
</dbReference>
<dbReference type="CDD" id="cd05233">
    <property type="entry name" value="SDR_c"/>
    <property type="match status" value="1"/>
</dbReference>